<name>A0ABR3Z6K0_9PEZI</name>
<evidence type="ECO:0008006" key="3">
    <source>
        <dbReference type="Google" id="ProtNLM"/>
    </source>
</evidence>
<dbReference type="Proteomes" id="UP001583186">
    <property type="component" value="Unassembled WGS sequence"/>
</dbReference>
<dbReference type="Pfam" id="PF09351">
    <property type="entry name" value="DUF1993"/>
    <property type="match status" value="1"/>
</dbReference>
<evidence type="ECO:0000313" key="1">
    <source>
        <dbReference type="EMBL" id="KAL1895955.1"/>
    </source>
</evidence>
<keyword evidence="2" id="KW-1185">Reference proteome</keyword>
<dbReference type="Gene3D" id="1.20.120.450">
    <property type="entry name" value="dinb family like domain"/>
    <property type="match status" value="1"/>
</dbReference>
<comment type="caution">
    <text evidence="1">The sequence shown here is derived from an EMBL/GenBank/DDBJ whole genome shotgun (WGS) entry which is preliminary data.</text>
</comment>
<proteinExistence type="predicted"/>
<organism evidence="1 2">
    <name type="scientific">Sporothrix stenoceras</name>
    <dbReference type="NCBI Taxonomy" id="5173"/>
    <lineage>
        <taxon>Eukaryota</taxon>
        <taxon>Fungi</taxon>
        <taxon>Dikarya</taxon>
        <taxon>Ascomycota</taxon>
        <taxon>Pezizomycotina</taxon>
        <taxon>Sordariomycetes</taxon>
        <taxon>Sordariomycetidae</taxon>
        <taxon>Ophiostomatales</taxon>
        <taxon>Ophiostomataceae</taxon>
        <taxon>Sporothrix</taxon>
    </lineage>
</organism>
<sequence>MSTFSVYDVAVPVLTRGLQTFGHVLNKAEAYAKANGTDADAVYPSARLIADQLPLVFQVQNATKTVRNYVIHLTGEDIAPFEDNEKTIADLHARIQAALALLKKVTPDVASKRAVSETATFNPSGSSPVTISVKDAVIFQAIPNFIFHLTTGYSILRAQGVPVGKADFIANFVGVPGFE</sequence>
<dbReference type="InterPro" id="IPR034660">
    <property type="entry name" value="DinB/YfiT-like"/>
</dbReference>
<dbReference type="PANTHER" id="PTHR36922">
    <property type="entry name" value="BLL2446 PROTEIN"/>
    <property type="match status" value="1"/>
</dbReference>
<evidence type="ECO:0000313" key="2">
    <source>
        <dbReference type="Proteomes" id="UP001583186"/>
    </source>
</evidence>
<accession>A0ABR3Z6K0</accession>
<gene>
    <name evidence="1" type="ORF">Sste5346_005054</name>
</gene>
<dbReference type="PANTHER" id="PTHR36922:SF1">
    <property type="entry name" value="DUF1993 DOMAIN-CONTAINING PROTEIN"/>
    <property type="match status" value="1"/>
</dbReference>
<protein>
    <recommendedName>
        <fullName evidence="3">Helix-turn-helix-domain containing protein type</fullName>
    </recommendedName>
</protein>
<dbReference type="EMBL" id="JAWCUI010000025">
    <property type="protein sequence ID" value="KAL1895955.1"/>
    <property type="molecule type" value="Genomic_DNA"/>
</dbReference>
<reference evidence="1 2" key="1">
    <citation type="journal article" date="2024" name="IMA Fungus">
        <title>IMA Genome - F19 : A genome assembly and annotation guide to empower mycologists, including annotated draft genome sequences of Ceratocystis pirilliformis, Diaporthe australafricana, Fusarium ophioides, Paecilomyces lecythidis, and Sporothrix stenoceras.</title>
        <authorList>
            <person name="Aylward J."/>
            <person name="Wilson A.M."/>
            <person name="Visagie C.M."/>
            <person name="Spraker J."/>
            <person name="Barnes I."/>
            <person name="Buitendag C."/>
            <person name="Ceriani C."/>
            <person name="Del Mar Angel L."/>
            <person name="du Plessis D."/>
            <person name="Fuchs T."/>
            <person name="Gasser K."/>
            <person name="Kramer D."/>
            <person name="Li W."/>
            <person name="Munsamy K."/>
            <person name="Piso A."/>
            <person name="Price J.L."/>
            <person name="Sonnekus B."/>
            <person name="Thomas C."/>
            <person name="van der Nest A."/>
            <person name="van Dijk A."/>
            <person name="van Heerden A."/>
            <person name="van Vuuren N."/>
            <person name="Yilmaz N."/>
            <person name="Duong T.A."/>
            <person name="van der Merwe N.A."/>
            <person name="Wingfield M.J."/>
            <person name="Wingfield B.D."/>
        </authorList>
    </citation>
    <scope>NUCLEOTIDE SEQUENCE [LARGE SCALE GENOMIC DNA]</scope>
    <source>
        <strain evidence="1 2">CMW 5346</strain>
    </source>
</reference>
<dbReference type="InterPro" id="IPR018531">
    <property type="entry name" value="DUF1993"/>
</dbReference>
<dbReference type="SUPFAM" id="SSF109854">
    <property type="entry name" value="DinB/YfiT-like putative metalloenzymes"/>
    <property type="match status" value="1"/>
</dbReference>